<feature type="compositionally biased region" description="Acidic residues" evidence="1">
    <location>
        <begin position="196"/>
        <end position="205"/>
    </location>
</feature>
<feature type="region of interest" description="Disordered" evidence="1">
    <location>
        <begin position="185"/>
        <end position="205"/>
    </location>
</feature>
<organism evidence="3 4">
    <name type="scientific">Dendrobium catenatum</name>
    <dbReference type="NCBI Taxonomy" id="906689"/>
    <lineage>
        <taxon>Eukaryota</taxon>
        <taxon>Viridiplantae</taxon>
        <taxon>Streptophyta</taxon>
        <taxon>Embryophyta</taxon>
        <taxon>Tracheophyta</taxon>
        <taxon>Spermatophyta</taxon>
        <taxon>Magnoliopsida</taxon>
        <taxon>Liliopsida</taxon>
        <taxon>Asparagales</taxon>
        <taxon>Orchidaceae</taxon>
        <taxon>Epidendroideae</taxon>
        <taxon>Malaxideae</taxon>
        <taxon>Dendrobiinae</taxon>
        <taxon>Dendrobium</taxon>
    </lineage>
</organism>
<dbReference type="PANTHER" id="PTHR31100:SF69">
    <property type="entry name" value="AT-HOOK MOTIF NUCLEAR-LOCALIZED PROTEIN 17-RELATED"/>
    <property type="match status" value="1"/>
</dbReference>
<evidence type="ECO:0000313" key="3">
    <source>
        <dbReference type="EMBL" id="PKU87510.1"/>
    </source>
</evidence>
<dbReference type="GO" id="GO:0003680">
    <property type="term" value="F:minor groove of adenine-thymine-rich DNA binding"/>
    <property type="evidence" value="ECO:0007669"/>
    <property type="project" value="InterPro"/>
</dbReference>
<dbReference type="PROSITE" id="PS51742">
    <property type="entry name" value="PPC"/>
    <property type="match status" value="1"/>
</dbReference>
<accession>A0A2I0XHY8</accession>
<dbReference type="EMBL" id="KZ501874">
    <property type="protein sequence ID" value="PKU87510.1"/>
    <property type="molecule type" value="Genomic_DNA"/>
</dbReference>
<dbReference type="PANTHER" id="PTHR31100">
    <property type="entry name" value="AT-HOOK MOTIF NUCLEAR-LOCALIZED PROTEIN 15"/>
    <property type="match status" value="1"/>
</dbReference>
<dbReference type="Proteomes" id="UP000233837">
    <property type="component" value="Unassembled WGS sequence"/>
</dbReference>
<dbReference type="AlphaFoldDB" id="A0A2I0XHY8"/>
<dbReference type="Pfam" id="PF03479">
    <property type="entry name" value="PCC"/>
    <property type="match status" value="1"/>
</dbReference>
<name>A0A2I0XHY8_9ASPA</name>
<dbReference type="CDD" id="cd11378">
    <property type="entry name" value="DUF296"/>
    <property type="match status" value="1"/>
</dbReference>
<dbReference type="OrthoDB" id="10583070at2759"/>
<reference evidence="3 4" key="2">
    <citation type="journal article" date="2017" name="Nature">
        <title>The Apostasia genome and the evolution of orchids.</title>
        <authorList>
            <person name="Zhang G.Q."/>
            <person name="Liu K.W."/>
            <person name="Li Z."/>
            <person name="Lohaus R."/>
            <person name="Hsiao Y.Y."/>
            <person name="Niu S.C."/>
            <person name="Wang J.Y."/>
            <person name="Lin Y.C."/>
            <person name="Xu Q."/>
            <person name="Chen L.J."/>
            <person name="Yoshida K."/>
            <person name="Fujiwara S."/>
            <person name="Wang Z.W."/>
            <person name="Zhang Y.Q."/>
            <person name="Mitsuda N."/>
            <person name="Wang M."/>
            <person name="Liu G.H."/>
            <person name="Pecoraro L."/>
            <person name="Huang H.X."/>
            <person name="Xiao X.J."/>
            <person name="Lin M."/>
            <person name="Wu X.Y."/>
            <person name="Wu W.L."/>
            <person name="Chen Y.Y."/>
            <person name="Chang S.B."/>
            <person name="Sakamoto S."/>
            <person name="Ohme-Takagi M."/>
            <person name="Yagi M."/>
            <person name="Zeng S.J."/>
            <person name="Shen C.Y."/>
            <person name="Yeh C.M."/>
            <person name="Luo Y.B."/>
            <person name="Tsai W.C."/>
            <person name="Van de Peer Y."/>
            <person name="Liu Z.J."/>
        </authorList>
    </citation>
    <scope>NUCLEOTIDE SEQUENCE [LARGE SCALE GENOMIC DNA]</scope>
    <source>
        <tissue evidence="3">The whole plant</tissue>
    </source>
</reference>
<dbReference type="GO" id="GO:0005634">
    <property type="term" value="C:nucleus"/>
    <property type="evidence" value="ECO:0007669"/>
    <property type="project" value="TreeGrafter"/>
</dbReference>
<gene>
    <name evidence="3" type="primary">ESC</name>
    <name evidence="3" type="ORF">MA16_Dca016697</name>
</gene>
<sequence>MLQIPNENLSEPPAKRGRGRPSGSKSTRKPASFLRPHVLEISDGGDIAEATAILARCLGGYVSILTANGPVSFAVLKHPSCSSTADLTDLTLRGCYEILSISAAFVGGDSSGGISVTMAGMNGEVVGGNLTGPLVAAGKVVVVVAELWNPMLGLFVAEGLDSGQEWWEMGIEAEQNEEDNFGAPAIEEKNGNFVPSDDDGDEWDSDEWYRNLFG</sequence>
<feature type="region of interest" description="Disordered" evidence="1">
    <location>
        <begin position="1"/>
        <end position="30"/>
    </location>
</feature>
<proteinExistence type="predicted"/>
<reference evidence="3 4" key="1">
    <citation type="journal article" date="2016" name="Sci. Rep.">
        <title>The Dendrobium catenatum Lindl. genome sequence provides insights into polysaccharide synthase, floral development and adaptive evolution.</title>
        <authorList>
            <person name="Zhang G.Q."/>
            <person name="Xu Q."/>
            <person name="Bian C."/>
            <person name="Tsai W.C."/>
            <person name="Yeh C.M."/>
            <person name="Liu K.W."/>
            <person name="Yoshida K."/>
            <person name="Zhang L.S."/>
            <person name="Chang S.B."/>
            <person name="Chen F."/>
            <person name="Shi Y."/>
            <person name="Su Y.Y."/>
            <person name="Zhang Y.Q."/>
            <person name="Chen L.J."/>
            <person name="Yin Y."/>
            <person name="Lin M."/>
            <person name="Huang H."/>
            <person name="Deng H."/>
            <person name="Wang Z.W."/>
            <person name="Zhu S.L."/>
            <person name="Zhao X."/>
            <person name="Deng C."/>
            <person name="Niu S.C."/>
            <person name="Huang J."/>
            <person name="Wang M."/>
            <person name="Liu G.H."/>
            <person name="Yang H.J."/>
            <person name="Xiao X.J."/>
            <person name="Hsiao Y.Y."/>
            <person name="Wu W.L."/>
            <person name="Chen Y.Y."/>
            <person name="Mitsuda N."/>
            <person name="Ohme-Takagi M."/>
            <person name="Luo Y.B."/>
            <person name="Van de Peer Y."/>
            <person name="Liu Z.J."/>
        </authorList>
    </citation>
    <scope>NUCLEOTIDE SEQUENCE [LARGE SCALE GENOMIC DNA]</scope>
    <source>
        <tissue evidence="3">The whole plant</tissue>
    </source>
</reference>
<dbReference type="Gene3D" id="3.30.1330.80">
    <property type="entry name" value="Hypothetical protein, similar to alpha- acetolactate decarboxylase, domain 2"/>
    <property type="match status" value="1"/>
</dbReference>
<feature type="domain" description="PPC" evidence="2">
    <location>
        <begin position="31"/>
        <end position="170"/>
    </location>
</feature>
<evidence type="ECO:0000259" key="2">
    <source>
        <dbReference type="PROSITE" id="PS51742"/>
    </source>
</evidence>
<keyword evidence="3" id="KW-0238">DNA-binding</keyword>
<dbReference type="InterPro" id="IPR005175">
    <property type="entry name" value="PPC_dom"/>
</dbReference>
<dbReference type="SUPFAM" id="SSF117856">
    <property type="entry name" value="AF0104/ALDC/Ptd012-like"/>
    <property type="match status" value="1"/>
</dbReference>
<protein>
    <submittedName>
        <fullName evidence="3">DNA-binding protein ESCAROLA</fullName>
    </submittedName>
</protein>
<evidence type="ECO:0000313" key="4">
    <source>
        <dbReference type="Proteomes" id="UP000233837"/>
    </source>
</evidence>
<dbReference type="GO" id="GO:0003700">
    <property type="term" value="F:DNA-binding transcription factor activity"/>
    <property type="evidence" value="ECO:0007669"/>
    <property type="project" value="TreeGrafter"/>
</dbReference>
<evidence type="ECO:0000256" key="1">
    <source>
        <dbReference type="SAM" id="MobiDB-lite"/>
    </source>
</evidence>
<dbReference type="InterPro" id="IPR014476">
    <property type="entry name" value="AHL15-29"/>
</dbReference>
<keyword evidence="4" id="KW-1185">Reference proteome</keyword>